<organism evidence="1 2">
    <name type="scientific">Catharanthus roseus</name>
    <name type="common">Madagascar periwinkle</name>
    <name type="synonym">Vinca rosea</name>
    <dbReference type="NCBI Taxonomy" id="4058"/>
    <lineage>
        <taxon>Eukaryota</taxon>
        <taxon>Viridiplantae</taxon>
        <taxon>Streptophyta</taxon>
        <taxon>Embryophyta</taxon>
        <taxon>Tracheophyta</taxon>
        <taxon>Spermatophyta</taxon>
        <taxon>Magnoliopsida</taxon>
        <taxon>eudicotyledons</taxon>
        <taxon>Gunneridae</taxon>
        <taxon>Pentapetalae</taxon>
        <taxon>asterids</taxon>
        <taxon>lamiids</taxon>
        <taxon>Gentianales</taxon>
        <taxon>Apocynaceae</taxon>
        <taxon>Rauvolfioideae</taxon>
        <taxon>Vinceae</taxon>
        <taxon>Catharanthinae</taxon>
        <taxon>Catharanthus</taxon>
    </lineage>
</organism>
<evidence type="ECO:0000313" key="1">
    <source>
        <dbReference type="EMBL" id="KAI5654189.1"/>
    </source>
</evidence>
<keyword evidence="2" id="KW-1185">Reference proteome</keyword>
<proteinExistence type="predicted"/>
<gene>
    <name evidence="1" type="ORF">M9H77_31376</name>
</gene>
<dbReference type="Proteomes" id="UP001060085">
    <property type="component" value="Linkage Group LG07"/>
</dbReference>
<accession>A0ACC0A091</accession>
<comment type="caution">
    <text evidence="1">The sequence shown here is derived from an EMBL/GenBank/DDBJ whole genome shotgun (WGS) entry which is preliminary data.</text>
</comment>
<protein>
    <submittedName>
        <fullName evidence="1">Uncharacterized protein</fullName>
    </submittedName>
</protein>
<dbReference type="EMBL" id="CM044707">
    <property type="protein sequence ID" value="KAI5654189.1"/>
    <property type="molecule type" value="Genomic_DNA"/>
</dbReference>
<evidence type="ECO:0000313" key="2">
    <source>
        <dbReference type="Proteomes" id="UP001060085"/>
    </source>
</evidence>
<reference evidence="2" key="1">
    <citation type="journal article" date="2023" name="Nat. Plants">
        <title>Single-cell RNA sequencing provides a high-resolution roadmap for understanding the multicellular compartmentation of specialized metabolism.</title>
        <authorList>
            <person name="Sun S."/>
            <person name="Shen X."/>
            <person name="Li Y."/>
            <person name="Li Y."/>
            <person name="Wang S."/>
            <person name="Li R."/>
            <person name="Zhang H."/>
            <person name="Shen G."/>
            <person name="Guo B."/>
            <person name="Wei J."/>
            <person name="Xu J."/>
            <person name="St-Pierre B."/>
            <person name="Chen S."/>
            <person name="Sun C."/>
        </authorList>
    </citation>
    <scope>NUCLEOTIDE SEQUENCE [LARGE SCALE GENOMIC DNA]</scope>
</reference>
<name>A0ACC0A091_CATRO</name>
<sequence>MIECSARICAILRDNGMWQVSKVVEQHNHELYPSISSLLLSMDFKQNQYNIFVRAITFFNWEKQFRDAYTNKLFENFQAQIKKMLYCNQLIGDDNEEIGFEEENLVKKSLRSSGYWRLLSRITCFGLLCAHILKVASIKRVNRFPNRYVLRRWRKDVHHRYSRIFFDEGYPHITCDFEKIKDVKKAFNETVDSAIATLARLV</sequence>